<evidence type="ECO:0000256" key="2">
    <source>
        <dbReference type="ARBA" id="ARBA00022692"/>
    </source>
</evidence>
<dbReference type="Proteomes" id="UP000192761">
    <property type="component" value="Unassembled WGS sequence"/>
</dbReference>
<sequence>MSRNQKDHRQSLEAQLRELQDEVGRLQAQVARHDRDTHFLEMLDRQLNAHLMLVNNQYRAVFAQLSQSDASFAQLQLSQTGVQQAFAGELAAARQTGELAQAGAAQVHELAQQLLALAQTAQQSAHAIDELDGRSAAIVNFVEVIQSIAKQTNLLALNAAIEAARAGEAGRGFAVVADEVRKLAENTNSAAGEISAIIAAIRDGTQAARATMQTLAEAAGQHGEAGEHAASSVAAVGDSAAQLQASLQRHDVLQRVELGKQEVQRFKSRVYLRLLGDGDLGSEAALTALAQGEFGAWLADPDIKARVGKLRSFAALGKALQATGRAASDAIRAFENRSLDAAGVAVGQMESASQEALAAYEGLAGELAG</sequence>
<evidence type="ECO:0000259" key="8">
    <source>
        <dbReference type="PROSITE" id="PS50111"/>
    </source>
</evidence>
<dbReference type="PANTHER" id="PTHR32089">
    <property type="entry name" value="METHYL-ACCEPTING CHEMOTAXIS PROTEIN MCPB"/>
    <property type="match status" value="1"/>
</dbReference>
<dbReference type="Pfam" id="PF00015">
    <property type="entry name" value="MCPsignal"/>
    <property type="match status" value="1"/>
</dbReference>
<reference evidence="9 10" key="1">
    <citation type="submission" date="2017-04" db="EMBL/GenBank/DDBJ databases">
        <authorList>
            <person name="Afonso C.L."/>
            <person name="Miller P.J."/>
            <person name="Scott M.A."/>
            <person name="Spackman E."/>
            <person name="Goraichik I."/>
            <person name="Dimitrov K.M."/>
            <person name="Suarez D.L."/>
            <person name="Swayne D.E."/>
        </authorList>
    </citation>
    <scope>NUCLEOTIDE SEQUENCE [LARGE SCALE GENOMIC DNA]</scope>
    <source>
        <strain evidence="9 10">DSM 23236</strain>
    </source>
</reference>
<evidence type="ECO:0000256" key="6">
    <source>
        <dbReference type="PROSITE-ProRule" id="PRU00284"/>
    </source>
</evidence>
<keyword evidence="2" id="KW-0812">Transmembrane</keyword>
<dbReference type="PANTHER" id="PTHR32089:SF119">
    <property type="entry name" value="METHYL-ACCEPTING CHEMOTAXIS PROTEIN CTPL"/>
    <property type="match status" value="1"/>
</dbReference>
<dbReference type="AlphaFoldDB" id="A0A1W1XAN7"/>
<dbReference type="SUPFAM" id="SSF58104">
    <property type="entry name" value="Methyl-accepting chemotaxis protein (MCP) signaling domain"/>
    <property type="match status" value="1"/>
</dbReference>
<feature type="coiled-coil region" evidence="7">
    <location>
        <begin position="2"/>
        <end position="36"/>
    </location>
</feature>
<organism evidence="9 10">
    <name type="scientific">Andreprevotia lacus DSM 23236</name>
    <dbReference type="NCBI Taxonomy" id="1121001"/>
    <lineage>
        <taxon>Bacteria</taxon>
        <taxon>Pseudomonadati</taxon>
        <taxon>Pseudomonadota</taxon>
        <taxon>Betaproteobacteria</taxon>
        <taxon>Neisseriales</taxon>
        <taxon>Chitinibacteraceae</taxon>
        <taxon>Andreprevotia</taxon>
    </lineage>
</organism>
<keyword evidence="7" id="KW-0175">Coiled coil</keyword>
<gene>
    <name evidence="9" type="ORF">SAMN02745857_01117</name>
</gene>
<evidence type="ECO:0000256" key="4">
    <source>
        <dbReference type="ARBA" id="ARBA00023136"/>
    </source>
</evidence>
<evidence type="ECO:0000256" key="3">
    <source>
        <dbReference type="ARBA" id="ARBA00022989"/>
    </source>
</evidence>
<protein>
    <submittedName>
        <fullName evidence="9">Methyl-accepting chemotaxis protein (MCP) signalling domain-containing protein</fullName>
    </submittedName>
</protein>
<dbReference type="GO" id="GO:0016020">
    <property type="term" value="C:membrane"/>
    <property type="evidence" value="ECO:0007669"/>
    <property type="project" value="UniProtKB-SubCell"/>
</dbReference>
<dbReference type="SMART" id="SM00283">
    <property type="entry name" value="MA"/>
    <property type="match status" value="1"/>
</dbReference>
<feature type="domain" description="Methyl-accepting transducer" evidence="8">
    <location>
        <begin position="63"/>
        <end position="257"/>
    </location>
</feature>
<dbReference type="STRING" id="1121001.SAMN02745857_01117"/>
<evidence type="ECO:0000313" key="10">
    <source>
        <dbReference type="Proteomes" id="UP000192761"/>
    </source>
</evidence>
<dbReference type="Gene3D" id="1.10.287.950">
    <property type="entry name" value="Methyl-accepting chemotaxis protein"/>
    <property type="match status" value="1"/>
</dbReference>
<dbReference type="EMBL" id="FWXD01000005">
    <property type="protein sequence ID" value="SMC21095.1"/>
    <property type="molecule type" value="Genomic_DNA"/>
</dbReference>
<evidence type="ECO:0000256" key="7">
    <source>
        <dbReference type="SAM" id="Coils"/>
    </source>
</evidence>
<dbReference type="InterPro" id="IPR004089">
    <property type="entry name" value="MCPsignal_dom"/>
</dbReference>
<name>A0A1W1XAN7_9NEIS</name>
<evidence type="ECO:0000256" key="5">
    <source>
        <dbReference type="ARBA" id="ARBA00023224"/>
    </source>
</evidence>
<keyword evidence="10" id="KW-1185">Reference proteome</keyword>
<evidence type="ECO:0000256" key="1">
    <source>
        <dbReference type="ARBA" id="ARBA00004141"/>
    </source>
</evidence>
<keyword evidence="5 6" id="KW-0807">Transducer</keyword>
<dbReference type="PROSITE" id="PS50111">
    <property type="entry name" value="CHEMOTAXIS_TRANSDUC_2"/>
    <property type="match status" value="1"/>
</dbReference>
<proteinExistence type="predicted"/>
<dbReference type="GO" id="GO:0007165">
    <property type="term" value="P:signal transduction"/>
    <property type="evidence" value="ECO:0007669"/>
    <property type="project" value="UniProtKB-KW"/>
</dbReference>
<keyword evidence="3" id="KW-1133">Transmembrane helix</keyword>
<accession>A0A1W1XAN7</accession>
<evidence type="ECO:0000313" key="9">
    <source>
        <dbReference type="EMBL" id="SMC21095.1"/>
    </source>
</evidence>
<comment type="subcellular location">
    <subcellularLocation>
        <location evidence="1">Membrane</location>
        <topology evidence="1">Multi-pass membrane protein</topology>
    </subcellularLocation>
</comment>
<keyword evidence="4" id="KW-0472">Membrane</keyword>